<dbReference type="PANTHER" id="PTHR45436">
    <property type="entry name" value="SENSOR HISTIDINE KINASE YKOH"/>
    <property type="match status" value="1"/>
</dbReference>
<gene>
    <name evidence="15" type="ORF">HZZ05_07580</name>
</gene>
<dbReference type="Gene3D" id="1.10.287.130">
    <property type="match status" value="1"/>
</dbReference>
<dbReference type="EMBL" id="JACBXV010000093">
    <property type="protein sequence ID" value="NYS69378.1"/>
    <property type="molecule type" value="Genomic_DNA"/>
</dbReference>
<keyword evidence="9" id="KW-0902">Two-component regulatory system</keyword>
<dbReference type="InterPro" id="IPR003594">
    <property type="entry name" value="HATPase_dom"/>
</dbReference>
<feature type="region of interest" description="Disordered" evidence="11">
    <location>
        <begin position="1"/>
        <end position="25"/>
    </location>
</feature>
<reference evidence="15 16" key="1">
    <citation type="submission" date="2020-07" db="EMBL/GenBank/DDBJ databases">
        <title>MOT database genomes.</title>
        <authorList>
            <person name="Joseph S."/>
            <person name="Aduse-Opoku J."/>
            <person name="Hashim A."/>
            <person name="Wade W."/>
            <person name="Curtis M."/>
        </authorList>
    </citation>
    <scope>NUCLEOTIDE SEQUENCE [LARGE SCALE GENOMIC DNA]</scope>
    <source>
        <strain evidence="15 16">WMus004</strain>
    </source>
</reference>
<dbReference type="CDD" id="cd06225">
    <property type="entry name" value="HAMP"/>
    <property type="match status" value="1"/>
</dbReference>
<dbReference type="InterPro" id="IPR003660">
    <property type="entry name" value="HAMP_dom"/>
</dbReference>
<evidence type="ECO:0000259" key="14">
    <source>
        <dbReference type="PROSITE" id="PS50885"/>
    </source>
</evidence>
<evidence type="ECO:0000256" key="6">
    <source>
        <dbReference type="ARBA" id="ARBA00022692"/>
    </source>
</evidence>
<dbReference type="FunFam" id="1.10.287.130:FF:000001">
    <property type="entry name" value="Two-component sensor histidine kinase"/>
    <property type="match status" value="1"/>
</dbReference>
<evidence type="ECO:0000256" key="8">
    <source>
        <dbReference type="ARBA" id="ARBA00022989"/>
    </source>
</evidence>
<evidence type="ECO:0000313" key="15">
    <source>
        <dbReference type="EMBL" id="NYS69378.1"/>
    </source>
</evidence>
<dbReference type="SMART" id="SM00388">
    <property type="entry name" value="HisKA"/>
    <property type="match status" value="1"/>
</dbReference>
<dbReference type="Pfam" id="PF00672">
    <property type="entry name" value="HAMP"/>
    <property type="match status" value="1"/>
</dbReference>
<evidence type="ECO:0000256" key="7">
    <source>
        <dbReference type="ARBA" id="ARBA00022777"/>
    </source>
</evidence>
<dbReference type="InterPro" id="IPR050428">
    <property type="entry name" value="TCS_sensor_his_kinase"/>
</dbReference>
<dbReference type="InterPro" id="IPR003661">
    <property type="entry name" value="HisK_dim/P_dom"/>
</dbReference>
<feature type="domain" description="Histidine kinase" evidence="13">
    <location>
        <begin position="297"/>
        <end position="546"/>
    </location>
</feature>
<dbReference type="EC" id="2.7.13.3" evidence="3"/>
<dbReference type="Gene3D" id="6.10.340.10">
    <property type="match status" value="1"/>
</dbReference>
<proteinExistence type="predicted"/>
<dbReference type="CDD" id="cd00082">
    <property type="entry name" value="HisKA"/>
    <property type="match status" value="1"/>
</dbReference>
<dbReference type="AlphaFoldDB" id="A0A853EJA8"/>
<comment type="caution">
    <text evidence="15">The sequence shown here is derived from an EMBL/GenBank/DDBJ whole genome shotgun (WGS) entry which is preliminary data.</text>
</comment>
<dbReference type="GO" id="GO:0005886">
    <property type="term" value="C:plasma membrane"/>
    <property type="evidence" value="ECO:0007669"/>
    <property type="project" value="UniProtKB-SubCell"/>
</dbReference>
<evidence type="ECO:0000256" key="9">
    <source>
        <dbReference type="ARBA" id="ARBA00023012"/>
    </source>
</evidence>
<evidence type="ECO:0000259" key="13">
    <source>
        <dbReference type="PROSITE" id="PS50109"/>
    </source>
</evidence>
<keyword evidence="4" id="KW-0597">Phosphoprotein</keyword>
<sequence length="558" mass="60198">MMAPARSSARARVPKGKQHRPTKRGRWHPIISIQRPWQALPLRSRLALMTTALLTVGLLIVSFVVTSLLQSHLYNQIDEQLKTTAVAFGEQGVERIKNGSDFSGILPSTYYVQADYVSGSDDGTWIHPDTAAEYGIPRLDDELDYSTAVANSGNPRLVSVDSDQPTRQWRAIIMLLQDETTGEYVGVAAIALPLANITETVERTRLVVALADLVIILLGAIIATYLVHRSFRSLRQIESVAGRIARGDLSARILVTEPPTTEVGSLQRALNTMLSQNEHAFSVQVVAQERMTRFVSDASHELRTPLAAIRGYGELYRMGGVPGDRVSEVMTRIETESNRMGRLVDDLLQLARMDEGREMEMERVSLTELAVGALSDMTVLAPDRDCSLIPLDDDDPEAEAPVVEVVGDRDRLSQVLTNLLGNVVRHTPAGTPVQIAVGARPGPALPQGQAAPGDGVHGSTQGGVHDSPGIAVVEVRDHGGGVPPEEAEKVFQRFYRADSSRNRETGGSGLGLAIVMGIIERHGGTVQMLQTPGGGATVHIELPLPAPEQPAPAVEQGA</sequence>
<dbReference type="GO" id="GO:0000155">
    <property type="term" value="F:phosphorelay sensor kinase activity"/>
    <property type="evidence" value="ECO:0007669"/>
    <property type="project" value="InterPro"/>
</dbReference>
<dbReference type="PANTHER" id="PTHR45436:SF5">
    <property type="entry name" value="SENSOR HISTIDINE KINASE TRCS"/>
    <property type="match status" value="1"/>
</dbReference>
<comment type="subcellular location">
    <subcellularLocation>
        <location evidence="2">Cell membrane</location>
    </subcellularLocation>
</comment>
<dbReference type="InterPro" id="IPR004358">
    <property type="entry name" value="Sig_transdc_His_kin-like_C"/>
</dbReference>
<dbReference type="SUPFAM" id="SSF47384">
    <property type="entry name" value="Homodimeric domain of signal transducing histidine kinase"/>
    <property type="match status" value="1"/>
</dbReference>
<evidence type="ECO:0000256" key="1">
    <source>
        <dbReference type="ARBA" id="ARBA00000085"/>
    </source>
</evidence>
<evidence type="ECO:0000256" key="2">
    <source>
        <dbReference type="ARBA" id="ARBA00004236"/>
    </source>
</evidence>
<feature type="region of interest" description="Disordered" evidence="11">
    <location>
        <begin position="446"/>
        <end position="465"/>
    </location>
</feature>
<evidence type="ECO:0000256" key="5">
    <source>
        <dbReference type="ARBA" id="ARBA00022679"/>
    </source>
</evidence>
<feature type="compositionally biased region" description="Basic residues" evidence="11">
    <location>
        <begin position="12"/>
        <end position="25"/>
    </location>
</feature>
<organism evidence="15 16">
    <name type="scientific">Actinomyces bowdenii</name>
    <dbReference type="NCBI Taxonomy" id="131109"/>
    <lineage>
        <taxon>Bacteria</taxon>
        <taxon>Bacillati</taxon>
        <taxon>Actinomycetota</taxon>
        <taxon>Actinomycetes</taxon>
        <taxon>Actinomycetales</taxon>
        <taxon>Actinomycetaceae</taxon>
        <taxon>Actinomyces</taxon>
    </lineage>
</organism>
<name>A0A853EJA8_9ACTO</name>
<dbReference type="SUPFAM" id="SSF158472">
    <property type="entry name" value="HAMP domain-like"/>
    <property type="match status" value="1"/>
</dbReference>
<dbReference type="PROSITE" id="PS50885">
    <property type="entry name" value="HAMP"/>
    <property type="match status" value="1"/>
</dbReference>
<accession>A0A853EJA8</accession>
<keyword evidence="10 12" id="KW-0472">Membrane</keyword>
<dbReference type="SUPFAM" id="SSF55874">
    <property type="entry name" value="ATPase domain of HSP90 chaperone/DNA topoisomerase II/histidine kinase"/>
    <property type="match status" value="1"/>
</dbReference>
<keyword evidence="7 15" id="KW-0418">Kinase</keyword>
<protein>
    <recommendedName>
        <fullName evidence="3">histidine kinase</fullName>
        <ecNumber evidence="3">2.7.13.3</ecNumber>
    </recommendedName>
</protein>
<feature type="transmembrane region" description="Helical" evidence="12">
    <location>
        <begin position="206"/>
        <end position="227"/>
    </location>
</feature>
<feature type="transmembrane region" description="Helical" evidence="12">
    <location>
        <begin position="46"/>
        <end position="69"/>
    </location>
</feature>
<comment type="catalytic activity">
    <reaction evidence="1">
        <text>ATP + protein L-histidine = ADP + protein N-phospho-L-histidine.</text>
        <dbReference type="EC" id="2.7.13.3"/>
    </reaction>
</comment>
<dbReference type="PRINTS" id="PR00344">
    <property type="entry name" value="BCTRLSENSOR"/>
</dbReference>
<feature type="compositionally biased region" description="Low complexity" evidence="11">
    <location>
        <begin position="1"/>
        <end position="11"/>
    </location>
</feature>
<keyword evidence="5" id="KW-0808">Transferase</keyword>
<evidence type="ECO:0000256" key="4">
    <source>
        <dbReference type="ARBA" id="ARBA00022553"/>
    </source>
</evidence>
<evidence type="ECO:0000313" key="16">
    <source>
        <dbReference type="Proteomes" id="UP000572528"/>
    </source>
</evidence>
<dbReference type="Gene3D" id="3.30.565.10">
    <property type="entry name" value="Histidine kinase-like ATPase, C-terminal domain"/>
    <property type="match status" value="1"/>
</dbReference>
<dbReference type="PROSITE" id="PS50109">
    <property type="entry name" value="HIS_KIN"/>
    <property type="match status" value="1"/>
</dbReference>
<dbReference type="InterPro" id="IPR005467">
    <property type="entry name" value="His_kinase_dom"/>
</dbReference>
<dbReference type="Pfam" id="PF00512">
    <property type="entry name" value="HisKA"/>
    <property type="match status" value="1"/>
</dbReference>
<evidence type="ECO:0000256" key="12">
    <source>
        <dbReference type="SAM" id="Phobius"/>
    </source>
</evidence>
<evidence type="ECO:0000256" key="10">
    <source>
        <dbReference type="ARBA" id="ARBA00023136"/>
    </source>
</evidence>
<keyword evidence="6 12" id="KW-0812">Transmembrane</keyword>
<dbReference type="Proteomes" id="UP000572528">
    <property type="component" value="Unassembled WGS sequence"/>
</dbReference>
<evidence type="ECO:0000256" key="3">
    <source>
        <dbReference type="ARBA" id="ARBA00012438"/>
    </source>
</evidence>
<dbReference type="InterPro" id="IPR036890">
    <property type="entry name" value="HATPase_C_sf"/>
</dbReference>
<dbReference type="Pfam" id="PF02518">
    <property type="entry name" value="HATPase_c"/>
    <property type="match status" value="1"/>
</dbReference>
<dbReference type="SMART" id="SM00387">
    <property type="entry name" value="HATPase_c"/>
    <property type="match status" value="1"/>
</dbReference>
<keyword evidence="8 12" id="KW-1133">Transmembrane helix</keyword>
<dbReference type="InterPro" id="IPR036097">
    <property type="entry name" value="HisK_dim/P_sf"/>
</dbReference>
<feature type="domain" description="HAMP" evidence="14">
    <location>
        <begin position="228"/>
        <end position="282"/>
    </location>
</feature>
<dbReference type="SMART" id="SM00304">
    <property type="entry name" value="HAMP"/>
    <property type="match status" value="1"/>
</dbReference>
<evidence type="ECO:0000256" key="11">
    <source>
        <dbReference type="SAM" id="MobiDB-lite"/>
    </source>
</evidence>